<dbReference type="Pfam" id="PF14100">
    <property type="entry name" value="DUF6807"/>
    <property type="match status" value="1"/>
</dbReference>
<dbReference type="InterPro" id="IPR029475">
    <property type="entry name" value="DUF6807"/>
</dbReference>
<dbReference type="AlphaFoldDB" id="A0A1F5YT73"/>
<evidence type="ECO:0008006" key="3">
    <source>
        <dbReference type="Google" id="ProtNLM"/>
    </source>
</evidence>
<dbReference type="PROSITE" id="PS51257">
    <property type="entry name" value="PROKAR_LIPOPROTEIN"/>
    <property type="match status" value="1"/>
</dbReference>
<comment type="caution">
    <text evidence="1">The sequence shown here is derived from an EMBL/GenBank/DDBJ whole genome shotgun (WGS) entry which is preliminary data.</text>
</comment>
<sequence>MKYSRLSWQGLFVVLLASAWLSGCSGPREADYRFEVTFPAGTGGILVPVTVELPPGFADTAGAWEVLPRQGKTEESVYAQIIPVTPENPVLRAIFLWDPQTTGEPSVRQFILHRSPKPVMPAFSFEDTDSTHLAVLQEGKPVLAYTYGMYLKEGVPEDRRRSCYLSPVYGLDGELLSDDFPVDHFHHRGIFWAWPQVFIGGDSLSLWDIYRINQRFERWTVRQTGPVFARLEVENGWYAGEKKVAAETLKLTVYKAGKSGRALDVSLSWQALEEPIKIIGSSAEQKGYGGFSFRFAPFEGPVITTSSGTQAEDTNLLPFPWADLSARFNGTNDVSGAAIFENESNSGFPNGWTLRHYGFLGVAWPGLEPFTFQPGEPVETVYRVWLHRGNVADGKVKEAYEAFSEPAQGRLLNF</sequence>
<evidence type="ECO:0000313" key="1">
    <source>
        <dbReference type="EMBL" id="OGG03411.1"/>
    </source>
</evidence>
<evidence type="ECO:0000313" key="2">
    <source>
        <dbReference type="Proteomes" id="UP000179129"/>
    </source>
</evidence>
<dbReference type="EMBL" id="MFIX01000145">
    <property type="protein sequence ID" value="OGG03411.1"/>
    <property type="molecule type" value="Genomic_DNA"/>
</dbReference>
<proteinExistence type="predicted"/>
<dbReference type="Proteomes" id="UP000179129">
    <property type="component" value="Unassembled WGS sequence"/>
</dbReference>
<accession>A0A1F5YT73</accession>
<gene>
    <name evidence="1" type="ORF">A3F83_01100</name>
</gene>
<dbReference type="STRING" id="1817867.A3F83_01100"/>
<reference evidence="1 2" key="1">
    <citation type="journal article" date="2016" name="Nat. Commun.">
        <title>Thousands of microbial genomes shed light on interconnected biogeochemical processes in an aquifer system.</title>
        <authorList>
            <person name="Anantharaman K."/>
            <person name="Brown C.T."/>
            <person name="Hug L.A."/>
            <person name="Sharon I."/>
            <person name="Castelle C.J."/>
            <person name="Probst A.J."/>
            <person name="Thomas B.C."/>
            <person name="Singh A."/>
            <person name="Wilkins M.J."/>
            <person name="Karaoz U."/>
            <person name="Brodie E.L."/>
            <person name="Williams K.H."/>
            <person name="Hubbard S.S."/>
            <person name="Banfield J.F."/>
        </authorList>
    </citation>
    <scope>NUCLEOTIDE SEQUENCE [LARGE SCALE GENOMIC DNA]</scope>
</reference>
<protein>
    <recommendedName>
        <fullName evidence="3">Methane oxygenase PmoA</fullName>
    </recommendedName>
</protein>
<name>A0A1F5YT73_9BACT</name>
<organism evidence="1 2">
    <name type="scientific">Candidatus Glassbacteria bacterium RIFCSPLOWO2_12_FULL_58_11</name>
    <dbReference type="NCBI Taxonomy" id="1817867"/>
    <lineage>
        <taxon>Bacteria</taxon>
        <taxon>Candidatus Glassiibacteriota</taxon>
    </lineage>
</organism>